<protein>
    <submittedName>
        <fullName evidence="2">Uncharacterized protein</fullName>
    </submittedName>
</protein>
<organism evidence="2 3">
    <name type="scientific">Orchesella dallaii</name>
    <dbReference type="NCBI Taxonomy" id="48710"/>
    <lineage>
        <taxon>Eukaryota</taxon>
        <taxon>Metazoa</taxon>
        <taxon>Ecdysozoa</taxon>
        <taxon>Arthropoda</taxon>
        <taxon>Hexapoda</taxon>
        <taxon>Collembola</taxon>
        <taxon>Entomobryomorpha</taxon>
        <taxon>Entomobryoidea</taxon>
        <taxon>Orchesellidae</taxon>
        <taxon>Orchesellinae</taxon>
        <taxon>Orchesella</taxon>
    </lineage>
</organism>
<evidence type="ECO:0000313" key="3">
    <source>
        <dbReference type="Proteomes" id="UP001642540"/>
    </source>
</evidence>
<feature type="compositionally biased region" description="Acidic residues" evidence="1">
    <location>
        <begin position="98"/>
        <end position="110"/>
    </location>
</feature>
<dbReference type="EMBL" id="CAXLJM020000012">
    <property type="protein sequence ID" value="CAL8077268.1"/>
    <property type="molecule type" value="Genomic_DNA"/>
</dbReference>
<keyword evidence="3" id="KW-1185">Reference proteome</keyword>
<proteinExistence type="predicted"/>
<accession>A0ABP1Q030</accession>
<gene>
    <name evidence="2" type="ORF">ODALV1_LOCUS3758</name>
</gene>
<reference evidence="2 3" key="1">
    <citation type="submission" date="2024-08" db="EMBL/GenBank/DDBJ databases">
        <authorList>
            <person name="Cucini C."/>
            <person name="Frati F."/>
        </authorList>
    </citation>
    <scope>NUCLEOTIDE SEQUENCE [LARGE SCALE GENOMIC DNA]</scope>
</reference>
<evidence type="ECO:0000313" key="2">
    <source>
        <dbReference type="EMBL" id="CAL8077268.1"/>
    </source>
</evidence>
<sequence>MPKAVVSTPTMNAKDIESLLKKAKKRMENSDKDSKKYKNAKQMLKNLRAAQALMNSKNVKESSSDSSEDTSSDDDEEDDDDVEEEPATPQKRKKENANEDEDVRPDEEEPSTSKKATPRKTGKNSKQYEEGETAPKKRKPDSKAPEQVEVVKKGDCITKNYAPTTD</sequence>
<feature type="compositionally biased region" description="Basic and acidic residues" evidence="1">
    <location>
        <begin position="22"/>
        <end position="36"/>
    </location>
</feature>
<name>A0ABP1Q030_9HEXA</name>
<comment type="caution">
    <text evidence="2">The sequence shown here is derived from an EMBL/GenBank/DDBJ whole genome shotgun (WGS) entry which is preliminary data.</text>
</comment>
<feature type="compositionally biased region" description="Acidic residues" evidence="1">
    <location>
        <begin position="66"/>
        <end position="86"/>
    </location>
</feature>
<evidence type="ECO:0000256" key="1">
    <source>
        <dbReference type="SAM" id="MobiDB-lite"/>
    </source>
</evidence>
<feature type="region of interest" description="Disordered" evidence="1">
    <location>
        <begin position="22"/>
        <end position="166"/>
    </location>
</feature>
<dbReference type="Proteomes" id="UP001642540">
    <property type="component" value="Unassembled WGS sequence"/>
</dbReference>
<feature type="compositionally biased region" description="Basic and acidic residues" evidence="1">
    <location>
        <begin position="126"/>
        <end position="156"/>
    </location>
</feature>